<protein>
    <submittedName>
        <fullName evidence="4">p-loop containing nucleoside triphosphate hydrolase protein</fullName>
    </submittedName>
</protein>
<dbReference type="Pfam" id="PF00004">
    <property type="entry name" value="AAA"/>
    <property type="match status" value="1"/>
</dbReference>
<dbReference type="EMBL" id="MCFF01000013">
    <property type="protein sequence ID" value="ORZ19947.1"/>
    <property type="molecule type" value="Genomic_DNA"/>
</dbReference>
<keyword evidence="1" id="KW-0547">Nucleotide-binding</keyword>
<dbReference type="GO" id="GO:0005524">
    <property type="term" value="F:ATP binding"/>
    <property type="evidence" value="ECO:0007669"/>
    <property type="project" value="UniProtKB-KW"/>
</dbReference>
<keyword evidence="5" id="KW-1185">Reference proteome</keyword>
<sequence>MQKQEIREAVELPLTHFNFYRQIDIYPPRGTLLYGPPGISKTTLVKAVAHHISASFFRMAGSEFLQKYLTATQLDGFDQGSNVKAIVAINLADTLDPTILRPDRLDCKIEFPTQIVIRSD</sequence>
<accession>A0A1Y2GR10</accession>
<evidence type="ECO:0000313" key="4">
    <source>
        <dbReference type="EMBL" id="ORZ19947.1"/>
    </source>
</evidence>
<dbReference type="Gene3D" id="3.40.50.300">
    <property type="entry name" value="P-loop containing nucleotide triphosphate hydrolases"/>
    <property type="match status" value="2"/>
</dbReference>
<keyword evidence="4" id="KW-0378">Hydrolase</keyword>
<dbReference type="InterPro" id="IPR050221">
    <property type="entry name" value="26S_Proteasome_ATPase"/>
</dbReference>
<evidence type="ECO:0000313" key="5">
    <source>
        <dbReference type="Proteomes" id="UP000193648"/>
    </source>
</evidence>
<keyword evidence="2" id="KW-0067">ATP-binding</keyword>
<evidence type="ECO:0000256" key="1">
    <source>
        <dbReference type="ARBA" id="ARBA00022741"/>
    </source>
</evidence>
<gene>
    <name evidence="4" type="ORF">BCR41DRAFT_369645</name>
</gene>
<comment type="caution">
    <text evidence="4">The sequence shown here is derived from an EMBL/GenBank/DDBJ whole genome shotgun (WGS) entry which is preliminary data.</text>
</comment>
<evidence type="ECO:0000256" key="2">
    <source>
        <dbReference type="ARBA" id="ARBA00022840"/>
    </source>
</evidence>
<dbReference type="OrthoDB" id="1488955at2759"/>
<dbReference type="STRING" id="64571.A0A1Y2GR10"/>
<dbReference type="PANTHER" id="PTHR23073">
    <property type="entry name" value="26S PROTEASOME REGULATORY SUBUNIT"/>
    <property type="match status" value="1"/>
</dbReference>
<dbReference type="Proteomes" id="UP000193648">
    <property type="component" value="Unassembled WGS sequence"/>
</dbReference>
<dbReference type="AlphaFoldDB" id="A0A1Y2GR10"/>
<dbReference type="RefSeq" id="XP_021882487.1">
    <property type="nucleotide sequence ID" value="XM_022026476.1"/>
</dbReference>
<name>A0A1Y2GR10_9FUNG</name>
<organism evidence="4 5">
    <name type="scientific">Lobosporangium transversale</name>
    <dbReference type="NCBI Taxonomy" id="64571"/>
    <lineage>
        <taxon>Eukaryota</taxon>
        <taxon>Fungi</taxon>
        <taxon>Fungi incertae sedis</taxon>
        <taxon>Mucoromycota</taxon>
        <taxon>Mortierellomycotina</taxon>
        <taxon>Mortierellomycetes</taxon>
        <taxon>Mortierellales</taxon>
        <taxon>Mortierellaceae</taxon>
        <taxon>Lobosporangium</taxon>
    </lineage>
</organism>
<dbReference type="InterPro" id="IPR003959">
    <property type="entry name" value="ATPase_AAA_core"/>
</dbReference>
<dbReference type="InParanoid" id="A0A1Y2GR10"/>
<evidence type="ECO:0000259" key="3">
    <source>
        <dbReference type="Pfam" id="PF00004"/>
    </source>
</evidence>
<dbReference type="InterPro" id="IPR027417">
    <property type="entry name" value="P-loop_NTPase"/>
</dbReference>
<proteinExistence type="predicted"/>
<dbReference type="GO" id="GO:0016887">
    <property type="term" value="F:ATP hydrolysis activity"/>
    <property type="evidence" value="ECO:0007669"/>
    <property type="project" value="InterPro"/>
</dbReference>
<feature type="domain" description="ATPase AAA-type core" evidence="3">
    <location>
        <begin position="32"/>
        <end position="72"/>
    </location>
</feature>
<dbReference type="SUPFAM" id="SSF52540">
    <property type="entry name" value="P-loop containing nucleoside triphosphate hydrolases"/>
    <property type="match status" value="1"/>
</dbReference>
<dbReference type="FunFam" id="3.40.50.300:FF:002861">
    <property type="entry name" value="Cell division control protein 48 homolog E"/>
    <property type="match status" value="1"/>
</dbReference>
<dbReference type="GeneID" id="33568319"/>
<reference evidence="4 5" key="1">
    <citation type="submission" date="2016-07" db="EMBL/GenBank/DDBJ databases">
        <title>Pervasive Adenine N6-methylation of Active Genes in Fungi.</title>
        <authorList>
            <consortium name="DOE Joint Genome Institute"/>
            <person name="Mondo S.J."/>
            <person name="Dannebaum R.O."/>
            <person name="Kuo R.C."/>
            <person name="Labutti K."/>
            <person name="Haridas S."/>
            <person name="Kuo A."/>
            <person name="Salamov A."/>
            <person name="Ahrendt S.R."/>
            <person name="Lipzen A."/>
            <person name="Sullivan W."/>
            <person name="Andreopoulos W.B."/>
            <person name="Clum A."/>
            <person name="Lindquist E."/>
            <person name="Daum C."/>
            <person name="Ramamoorthy G.K."/>
            <person name="Gryganskyi A."/>
            <person name="Culley D."/>
            <person name="Magnuson J.K."/>
            <person name="James T.Y."/>
            <person name="O'Malley M.A."/>
            <person name="Stajich J.E."/>
            <person name="Spatafora J.W."/>
            <person name="Visel A."/>
            <person name="Grigoriev I.V."/>
        </authorList>
    </citation>
    <scope>NUCLEOTIDE SEQUENCE [LARGE SCALE GENOMIC DNA]</scope>
    <source>
        <strain evidence="4 5">NRRL 3116</strain>
    </source>
</reference>